<reference evidence="1 2" key="1">
    <citation type="submission" date="2016-11" db="EMBL/GenBank/DDBJ databases">
        <authorList>
            <person name="Jaros S."/>
            <person name="Januszkiewicz K."/>
            <person name="Wedrychowicz H."/>
        </authorList>
    </citation>
    <scope>NUCLEOTIDE SEQUENCE [LARGE SCALE GENOMIC DNA]</scope>
    <source>
        <strain evidence="1 2">CGMCC 1.7049</strain>
    </source>
</reference>
<evidence type="ECO:0000313" key="2">
    <source>
        <dbReference type="Proteomes" id="UP000199758"/>
    </source>
</evidence>
<dbReference type="PROSITE" id="PS51257">
    <property type="entry name" value="PROKAR_LIPOPROTEIN"/>
    <property type="match status" value="1"/>
</dbReference>
<proteinExistence type="predicted"/>
<dbReference type="AlphaFoldDB" id="A0A1M5RR27"/>
<dbReference type="OrthoDB" id="7062488at2"/>
<organism evidence="1 2">
    <name type="scientific">Hydrocarboniphaga daqingensis</name>
    <dbReference type="NCBI Taxonomy" id="490188"/>
    <lineage>
        <taxon>Bacteria</taxon>
        <taxon>Pseudomonadati</taxon>
        <taxon>Pseudomonadota</taxon>
        <taxon>Gammaproteobacteria</taxon>
        <taxon>Nevskiales</taxon>
        <taxon>Nevskiaceae</taxon>
        <taxon>Hydrocarboniphaga</taxon>
    </lineage>
</organism>
<name>A0A1M5RR27_9GAMM</name>
<keyword evidence="2" id="KW-1185">Reference proteome</keyword>
<evidence type="ECO:0000313" key="1">
    <source>
        <dbReference type="EMBL" id="SHH28727.1"/>
    </source>
</evidence>
<evidence type="ECO:0008006" key="3">
    <source>
        <dbReference type="Google" id="ProtNLM"/>
    </source>
</evidence>
<dbReference type="EMBL" id="FQWZ01000008">
    <property type="protein sequence ID" value="SHH28727.1"/>
    <property type="molecule type" value="Genomic_DNA"/>
</dbReference>
<dbReference type="RefSeq" id="WP_072899106.1">
    <property type="nucleotide sequence ID" value="NZ_FQWZ01000008.1"/>
</dbReference>
<protein>
    <recommendedName>
        <fullName evidence="3">Lipoprotein</fullName>
    </recommendedName>
</protein>
<dbReference type="Proteomes" id="UP000199758">
    <property type="component" value="Unassembled WGS sequence"/>
</dbReference>
<gene>
    <name evidence="1" type="ORF">SAMN04488068_3150</name>
</gene>
<sequence length="195" mass="21898">MRVLRHTRHWLIPLLLPGMGLLAGCAGQRYAERLPFTDGLSAEYRLSGEHKRQLQYYVSDTIRLVRSRSGGETGVRDGRLVSRSARDIEQIVIDGGTPGVVLASGSNWMAVSFERGSYLYFVSNANRSAWLGDDQIEDAYYLYLPDYNGQGGTVRLGNQAYTATDDSFRAHLLVRRESMSDVSARQSRQPGRHLR</sequence>
<accession>A0A1M5RR27</accession>